<evidence type="ECO:0000256" key="8">
    <source>
        <dbReference type="PROSITE-ProRule" id="PRU00339"/>
    </source>
</evidence>
<evidence type="ECO:0000256" key="6">
    <source>
        <dbReference type="ARBA" id="ARBA00022840"/>
    </source>
</evidence>
<dbReference type="Pfam" id="PF13424">
    <property type="entry name" value="TPR_12"/>
    <property type="match status" value="2"/>
</dbReference>
<feature type="repeat" description="TPR" evidence="8">
    <location>
        <begin position="80"/>
        <end position="113"/>
    </location>
</feature>
<dbReference type="SMART" id="SM00028">
    <property type="entry name" value="TPR"/>
    <property type="match status" value="5"/>
</dbReference>
<comment type="catalytic activity">
    <reaction evidence="1">
        <text>ATP + protein L-histidine = ADP + protein N-phospho-L-histidine.</text>
        <dbReference type="EC" id="2.7.13.3"/>
    </reaction>
</comment>
<dbReference type="InterPro" id="IPR011990">
    <property type="entry name" value="TPR-like_helical_dom_sf"/>
</dbReference>
<evidence type="ECO:0000256" key="7">
    <source>
        <dbReference type="ARBA" id="ARBA00023012"/>
    </source>
</evidence>
<keyword evidence="9" id="KW-0175">Coiled coil</keyword>
<evidence type="ECO:0000313" key="11">
    <source>
        <dbReference type="EMBL" id="PKQ67623.1"/>
    </source>
</evidence>
<dbReference type="RefSeq" id="WP_101359232.1">
    <property type="nucleotide sequence ID" value="NZ_NKXO01000032.1"/>
</dbReference>
<dbReference type="PANTHER" id="PTHR42878:SF7">
    <property type="entry name" value="SENSOR HISTIDINE KINASE GLRK"/>
    <property type="match status" value="1"/>
</dbReference>
<name>A0A2N3IBJ7_9BACT</name>
<dbReference type="InterPro" id="IPR019734">
    <property type="entry name" value="TPR_rpt"/>
</dbReference>
<evidence type="ECO:0000256" key="2">
    <source>
        <dbReference type="ARBA" id="ARBA00012438"/>
    </source>
</evidence>
<keyword evidence="8" id="KW-0802">TPR repeat</keyword>
<keyword evidence="12" id="KW-1185">Reference proteome</keyword>
<dbReference type="SUPFAM" id="SSF48452">
    <property type="entry name" value="TPR-like"/>
    <property type="match status" value="2"/>
</dbReference>
<dbReference type="InterPro" id="IPR050351">
    <property type="entry name" value="BphY/WalK/GraS-like"/>
</dbReference>
<keyword evidence="3" id="KW-0808">Transferase</keyword>
<evidence type="ECO:0000256" key="5">
    <source>
        <dbReference type="ARBA" id="ARBA00022777"/>
    </source>
</evidence>
<sequence length="678" mass="77964">MKVSQIIFLILLPYAVWGRFKDPVDSLKHLLASTSVDTLKVKILSQISFRLSGEKPEESMKYAMQALYIAEKSNYPRGISKAYNNLGIVARVQGDYLKALEYFFKALEIDESLGDDRETAKTMSGIGAVFVKMKDYDKGIEFFEKSLAFRYRLKDSLGVAICYTNLGDIYQKKREYHRAITYHQKSLEIEQKINPVGRHYSLHSLGNIYYEIGNVDDAINFYQEALQMRKNLNNKFIVAETDLELAKALVQKGRYTEAYAYLDEGLALAKLNKAKELEAKAYQYFAEYYEKQNFLSQAYAMQKKYLQINDSLYNVEVSRQADLTLTKFQNNIIEKQQRENAWLKKSKEAQDKYASTQKNISVSAVINGTITLLLAAFLLLSLRKNQRIAQELALKKSEIESQHHQLLLQHQELANAKHQIEAKNAELHTFNQKLEKLIEERTEKIRIASDALRTAKEELELFMYRISHDFRGPLATLSGIAMLGKLENEDSKVIDLFEKTERITQKMGKMLDKLVMVNVISHRTPEFERVSFKQIVESILPKVSNGFTTTNTQIFFVEEYLLADKELLHIILLNLLENAFEFHKPENTHGHSVIVSLDLQKDFAKITVEDNGIGIAKERQKEMFNMFVRSSETSQGNGLGLYIVKKAVERLKGKISVESIENEYTRICVFIPNKEAIA</sequence>
<organism evidence="11 12">
    <name type="scientific">Raineya orbicola</name>
    <dbReference type="NCBI Taxonomy" id="2016530"/>
    <lineage>
        <taxon>Bacteria</taxon>
        <taxon>Pseudomonadati</taxon>
        <taxon>Bacteroidota</taxon>
        <taxon>Cytophagia</taxon>
        <taxon>Cytophagales</taxon>
        <taxon>Raineyaceae</taxon>
        <taxon>Raineya</taxon>
    </lineage>
</organism>
<protein>
    <recommendedName>
        <fullName evidence="2">histidine kinase</fullName>
        <ecNumber evidence="2">2.7.13.3</ecNumber>
    </recommendedName>
</protein>
<proteinExistence type="predicted"/>
<dbReference type="InterPro" id="IPR036097">
    <property type="entry name" value="HisK_dim/P_sf"/>
</dbReference>
<dbReference type="Gene3D" id="1.10.287.130">
    <property type="match status" value="1"/>
</dbReference>
<reference evidence="11 12" key="1">
    <citation type="submission" date="2017-06" db="EMBL/GenBank/DDBJ databases">
        <title>Raineya orbicola gen. nov., sp. nov. a slightly thermophilic bacterium of the phylum Bacteroidetes and the description of Raineyaceae fam. nov.</title>
        <authorList>
            <person name="Albuquerque L."/>
            <person name="Polonia A.R.M."/>
            <person name="Barroso C."/>
            <person name="Froufe H.J.C."/>
            <person name="Lage O."/>
            <person name="Lobo-Da-Cunha A."/>
            <person name="Egas C."/>
            <person name="Da Costa M.S."/>
        </authorList>
    </citation>
    <scope>NUCLEOTIDE SEQUENCE [LARGE SCALE GENOMIC DNA]</scope>
    <source>
        <strain evidence="11 12">SPSPC-11</strain>
    </source>
</reference>
<dbReference type="Gene3D" id="1.25.40.10">
    <property type="entry name" value="Tetratricopeptide repeat domain"/>
    <property type="match status" value="2"/>
</dbReference>
<dbReference type="SUPFAM" id="SSF55874">
    <property type="entry name" value="ATPase domain of HSP90 chaperone/DNA topoisomerase II/histidine kinase"/>
    <property type="match status" value="1"/>
</dbReference>
<dbReference type="GO" id="GO:0005524">
    <property type="term" value="F:ATP binding"/>
    <property type="evidence" value="ECO:0007669"/>
    <property type="project" value="UniProtKB-KW"/>
</dbReference>
<dbReference type="InterPro" id="IPR004358">
    <property type="entry name" value="Sig_transdc_His_kin-like_C"/>
</dbReference>
<comment type="caution">
    <text evidence="11">The sequence shown here is derived from an EMBL/GenBank/DDBJ whole genome shotgun (WGS) entry which is preliminary data.</text>
</comment>
<dbReference type="Pfam" id="PF02518">
    <property type="entry name" value="HATPase_c"/>
    <property type="match status" value="1"/>
</dbReference>
<feature type="repeat" description="TPR" evidence="8">
    <location>
        <begin position="160"/>
        <end position="193"/>
    </location>
</feature>
<dbReference type="SMART" id="SM00387">
    <property type="entry name" value="HATPase_c"/>
    <property type="match status" value="1"/>
</dbReference>
<dbReference type="OrthoDB" id="9803982at2"/>
<gene>
    <name evidence="11" type="ORF">Rain11_1968</name>
</gene>
<dbReference type="EC" id="2.7.13.3" evidence="2"/>
<feature type="repeat" description="TPR" evidence="8">
    <location>
        <begin position="199"/>
        <end position="232"/>
    </location>
</feature>
<dbReference type="PRINTS" id="PR00344">
    <property type="entry name" value="BCTRLSENSOR"/>
</dbReference>
<feature type="coiled-coil region" evidence="9">
    <location>
        <begin position="413"/>
        <end position="458"/>
    </location>
</feature>
<accession>A0A2N3IBJ7</accession>
<dbReference type="InterPro" id="IPR005467">
    <property type="entry name" value="His_kinase_dom"/>
</dbReference>
<evidence type="ECO:0000259" key="10">
    <source>
        <dbReference type="PROSITE" id="PS50109"/>
    </source>
</evidence>
<dbReference type="SUPFAM" id="SSF47384">
    <property type="entry name" value="Homodimeric domain of signal transducing histidine kinase"/>
    <property type="match status" value="1"/>
</dbReference>
<keyword evidence="6" id="KW-0067">ATP-binding</keyword>
<keyword evidence="4" id="KW-0547">Nucleotide-binding</keyword>
<feature type="repeat" description="TPR" evidence="8">
    <location>
        <begin position="120"/>
        <end position="153"/>
    </location>
</feature>
<evidence type="ECO:0000313" key="12">
    <source>
        <dbReference type="Proteomes" id="UP000233387"/>
    </source>
</evidence>
<dbReference type="GO" id="GO:0000156">
    <property type="term" value="F:phosphorelay response regulator activity"/>
    <property type="evidence" value="ECO:0007669"/>
    <property type="project" value="TreeGrafter"/>
</dbReference>
<dbReference type="AlphaFoldDB" id="A0A2N3IBJ7"/>
<dbReference type="InterPro" id="IPR036890">
    <property type="entry name" value="HATPase_C_sf"/>
</dbReference>
<dbReference type="GO" id="GO:0000155">
    <property type="term" value="F:phosphorelay sensor kinase activity"/>
    <property type="evidence" value="ECO:0007669"/>
    <property type="project" value="InterPro"/>
</dbReference>
<evidence type="ECO:0000256" key="1">
    <source>
        <dbReference type="ARBA" id="ARBA00000085"/>
    </source>
</evidence>
<feature type="domain" description="Histidine kinase" evidence="10">
    <location>
        <begin position="465"/>
        <end position="675"/>
    </location>
</feature>
<keyword evidence="7" id="KW-0902">Two-component regulatory system</keyword>
<dbReference type="PROSITE" id="PS50005">
    <property type="entry name" value="TPR"/>
    <property type="match status" value="4"/>
</dbReference>
<dbReference type="Gene3D" id="3.30.565.10">
    <property type="entry name" value="Histidine kinase-like ATPase, C-terminal domain"/>
    <property type="match status" value="1"/>
</dbReference>
<evidence type="ECO:0000256" key="9">
    <source>
        <dbReference type="SAM" id="Coils"/>
    </source>
</evidence>
<dbReference type="PANTHER" id="PTHR42878">
    <property type="entry name" value="TWO-COMPONENT HISTIDINE KINASE"/>
    <property type="match status" value="1"/>
</dbReference>
<evidence type="ECO:0000256" key="3">
    <source>
        <dbReference type="ARBA" id="ARBA00022679"/>
    </source>
</evidence>
<dbReference type="GO" id="GO:0030295">
    <property type="term" value="F:protein kinase activator activity"/>
    <property type="evidence" value="ECO:0007669"/>
    <property type="project" value="TreeGrafter"/>
</dbReference>
<evidence type="ECO:0000256" key="4">
    <source>
        <dbReference type="ARBA" id="ARBA00022741"/>
    </source>
</evidence>
<dbReference type="PROSITE" id="PS50293">
    <property type="entry name" value="TPR_REGION"/>
    <property type="match status" value="2"/>
</dbReference>
<dbReference type="Proteomes" id="UP000233387">
    <property type="component" value="Unassembled WGS sequence"/>
</dbReference>
<dbReference type="InterPro" id="IPR003594">
    <property type="entry name" value="HATPase_dom"/>
</dbReference>
<dbReference type="EMBL" id="NKXO01000032">
    <property type="protein sequence ID" value="PKQ67623.1"/>
    <property type="molecule type" value="Genomic_DNA"/>
</dbReference>
<keyword evidence="5 11" id="KW-0418">Kinase</keyword>
<dbReference type="GO" id="GO:0007234">
    <property type="term" value="P:osmosensory signaling via phosphorelay pathway"/>
    <property type="evidence" value="ECO:0007669"/>
    <property type="project" value="TreeGrafter"/>
</dbReference>
<dbReference type="PROSITE" id="PS50109">
    <property type="entry name" value="HIS_KIN"/>
    <property type="match status" value="1"/>
</dbReference>